<dbReference type="InterPro" id="IPR011989">
    <property type="entry name" value="ARM-like"/>
</dbReference>
<evidence type="ECO:0000256" key="3">
    <source>
        <dbReference type="ARBA" id="ARBA00022448"/>
    </source>
</evidence>
<dbReference type="InterPro" id="IPR058669">
    <property type="entry name" value="TPR_IPO7/11-like"/>
</dbReference>
<reference evidence="7" key="1">
    <citation type="submission" date="2014-11" db="EMBL/GenBank/DDBJ databases">
        <authorList>
            <person name="Geib S."/>
        </authorList>
    </citation>
    <scope>NUCLEOTIDE SEQUENCE</scope>
</reference>
<gene>
    <name evidence="7" type="primary">IPO11_0</name>
    <name evidence="6" type="synonym">IPO11_1</name>
    <name evidence="6" type="ORF">g.50909</name>
    <name evidence="7" type="ORF">g.50911</name>
</gene>
<dbReference type="GO" id="GO:0005829">
    <property type="term" value="C:cytosol"/>
    <property type="evidence" value="ECO:0007669"/>
    <property type="project" value="TreeGrafter"/>
</dbReference>
<keyword evidence="4" id="KW-0539">Nucleus</keyword>
<dbReference type="GO" id="GO:0006606">
    <property type="term" value="P:protein import into nucleus"/>
    <property type="evidence" value="ECO:0007669"/>
    <property type="project" value="TreeGrafter"/>
</dbReference>
<sequence length="1030" mass="119567">MNIEVASPEMMVCETLRAATDSNHEVVLKAEAQLAEWETQPGFFATLARFAMHVGNDIEHQQYQVDLNVRWMAAVYLKNGINKYWRRNVRNELPSEEKQQIREILLKNFSNEPVPQVALQIAVLIARIARIDCPRDWPELIPQLVKQLQMCAQNDSGAGEQQRVLLILHHVIKALASRRMMAEKRVFEELARNLFMYMQELWDAFTTLFFHQLKTASINAISTLERALLSMRILRKLTVYGFPKPFKIECCMRFLEQLFSRLKQCLECRYELQHLGAEEQLLRLLEKFILKQMKTLTEFQDMHSSSFARFVPVALEFSFEHVFHEGARLIFTDNVINFSNFAIHCINLMKGIMMCSAYANSANTGEQLATEPEAAPHIALSDFFTNERLCYICDKIITHYFLLTQIELDQWMEDPEGFAQDDGGESWKYALRPCIESFFLTCFSQYQSQMTTEVVKYIRKAQQIELSPASDLKDILLKDAIYNAAGLASFHFFNDIDFDSWFSNQLLAELRIESDNFRILRRRIIWLVAEWAAVKFSRNLRPLAYEACLHLLRTTEDMSIRLAASRTLSTLIGDFEFAPEHFLPYLEPSFNALFVLLGEARECDTKMNVLTIMSCIVEKMSDNIEPQVENLISYLPLLWKESEDFNMLRCAIICTLQQLAKAVRDIPESMKPFLYNVIQLSTDLQELSHIYLIEEGLALWVAVVENSTVMSTELLALCKNLLPIIEMSSENLRIVLILIQAYILLDAHSFLERYGKEFVQFCTRMFEDLRPEGIALMLKVFETCLKSDANYGLELVRPALPYIFKQVYLDKEFPMLMSMYLMMVARVLLISQSVFTAVLQELQLPNALETILDVWIRKMPLVTEVEKRKLFALAFASIFTNNSILIERFPAIMQNIGDTLMDVMREEDDEVDDINTSDSVVNTPPRPTGEKEIKFCDSLVFLDEHDLDTSNYCIMDDFDYKTYHYDRCRQLSLKDPVHKIVLTEYLEWQLNTLRTQMGEEAYQQLMQTVYGSVLEKIGKFVKLNLNFQPN</sequence>
<organism evidence="7">
    <name type="scientific">Zeugodacus cucurbitae</name>
    <name type="common">Melon fruit fly</name>
    <name type="synonym">Bactrocera cucurbitae</name>
    <dbReference type="NCBI Taxonomy" id="28588"/>
    <lineage>
        <taxon>Eukaryota</taxon>
        <taxon>Metazoa</taxon>
        <taxon>Ecdysozoa</taxon>
        <taxon>Arthropoda</taxon>
        <taxon>Hexapoda</taxon>
        <taxon>Insecta</taxon>
        <taxon>Pterygota</taxon>
        <taxon>Neoptera</taxon>
        <taxon>Endopterygota</taxon>
        <taxon>Diptera</taxon>
        <taxon>Brachycera</taxon>
        <taxon>Muscomorpha</taxon>
        <taxon>Tephritoidea</taxon>
        <taxon>Tephritidae</taxon>
        <taxon>Zeugodacus</taxon>
        <taxon>Zeugodacus</taxon>
    </lineage>
</organism>
<dbReference type="GO" id="GO:0005635">
    <property type="term" value="C:nuclear envelope"/>
    <property type="evidence" value="ECO:0007669"/>
    <property type="project" value="TreeGrafter"/>
</dbReference>
<proteinExistence type="inferred from homology"/>
<dbReference type="Pfam" id="PF03810">
    <property type="entry name" value="IBN_N"/>
    <property type="match status" value="1"/>
</dbReference>
<dbReference type="InterPro" id="IPR001494">
    <property type="entry name" value="Importin-beta_N"/>
</dbReference>
<dbReference type="EMBL" id="GBXI01003108">
    <property type="protein sequence ID" value="JAD11184.1"/>
    <property type="molecule type" value="Transcribed_RNA"/>
</dbReference>
<dbReference type="GO" id="GO:0031267">
    <property type="term" value="F:small GTPase binding"/>
    <property type="evidence" value="ECO:0007669"/>
    <property type="project" value="InterPro"/>
</dbReference>
<comment type="similarity">
    <text evidence="2">Belongs to the importin beta family.</text>
</comment>
<dbReference type="Pfam" id="PF25758">
    <property type="entry name" value="TPR_IPO11"/>
    <property type="match status" value="1"/>
</dbReference>
<dbReference type="SUPFAM" id="SSF48371">
    <property type="entry name" value="ARM repeat"/>
    <property type="match status" value="1"/>
</dbReference>
<comment type="subcellular location">
    <subcellularLocation>
        <location evidence="1">Nucleus</location>
    </subcellularLocation>
</comment>
<dbReference type="PANTHER" id="PTHR10997">
    <property type="entry name" value="IMPORTIN-7, 8, 11"/>
    <property type="match status" value="1"/>
</dbReference>
<dbReference type="Gene3D" id="1.25.10.10">
    <property type="entry name" value="Leucine-rich Repeat Variant"/>
    <property type="match status" value="1"/>
</dbReference>
<dbReference type="OrthoDB" id="361693at2759"/>
<dbReference type="GeneID" id="105219478"/>
<protein>
    <submittedName>
        <fullName evidence="7">Importin-11</fullName>
    </submittedName>
</protein>
<dbReference type="EMBL" id="GBXI01012797">
    <property type="protein sequence ID" value="JAD01495.1"/>
    <property type="molecule type" value="Transcribed_RNA"/>
</dbReference>
<dbReference type="PANTHER" id="PTHR10997:SF7">
    <property type="entry name" value="IMPORTIN-11"/>
    <property type="match status" value="1"/>
</dbReference>
<evidence type="ECO:0000313" key="7">
    <source>
        <dbReference type="EMBL" id="JAD11184.1"/>
    </source>
</evidence>
<feature type="domain" description="Importin N-terminal" evidence="5">
    <location>
        <begin position="30"/>
        <end position="111"/>
    </location>
</feature>
<reference evidence="7" key="2">
    <citation type="journal article" date="2015" name="Gigascience">
        <title>Reconstructing a comprehensive transcriptome assembly of a white-pupal translocated strain of the pest fruit fly Bactrocera cucurbitae.</title>
        <authorList>
            <person name="Sim S.B."/>
            <person name="Calla B."/>
            <person name="Hall B."/>
            <person name="DeRego T."/>
            <person name="Geib S.M."/>
        </authorList>
    </citation>
    <scope>NUCLEOTIDE SEQUENCE</scope>
</reference>
<evidence type="ECO:0000256" key="2">
    <source>
        <dbReference type="ARBA" id="ARBA00007991"/>
    </source>
</evidence>
<evidence type="ECO:0000256" key="1">
    <source>
        <dbReference type="ARBA" id="ARBA00004123"/>
    </source>
</evidence>
<keyword evidence="3" id="KW-0813">Transport</keyword>
<evidence type="ECO:0000313" key="6">
    <source>
        <dbReference type="EMBL" id="JAD01495.1"/>
    </source>
</evidence>
<dbReference type="PROSITE" id="PS50166">
    <property type="entry name" value="IMPORTIN_B_NT"/>
    <property type="match status" value="1"/>
</dbReference>
<name>A0A0A1XIH3_ZEUCU</name>
<evidence type="ECO:0000256" key="4">
    <source>
        <dbReference type="ARBA" id="ARBA00023242"/>
    </source>
</evidence>
<evidence type="ECO:0000259" key="5">
    <source>
        <dbReference type="PROSITE" id="PS50166"/>
    </source>
</evidence>
<accession>A0A0A1XIH3</accession>
<dbReference type="CTD" id="36732"/>
<dbReference type="SMART" id="SM00913">
    <property type="entry name" value="IBN_N"/>
    <property type="match status" value="1"/>
</dbReference>
<dbReference type="InterPro" id="IPR016024">
    <property type="entry name" value="ARM-type_fold"/>
</dbReference>
<dbReference type="AlphaFoldDB" id="A0A0A1XIH3"/>